<dbReference type="RefSeq" id="WP_213119754.1">
    <property type="nucleotide sequence ID" value="NZ_JAGYPF010000004.1"/>
</dbReference>
<feature type="transmembrane region" description="Helical" evidence="6">
    <location>
        <begin position="273"/>
        <end position="292"/>
    </location>
</feature>
<evidence type="ECO:0000313" key="8">
    <source>
        <dbReference type="EMBL" id="MBS4214644.1"/>
    </source>
</evidence>
<reference evidence="8" key="1">
    <citation type="submission" date="2021-05" db="EMBL/GenBank/DDBJ databases">
        <title>Novel Bacillus species.</title>
        <authorList>
            <person name="Liu G."/>
        </authorList>
    </citation>
    <scope>NUCLEOTIDE SEQUENCE</scope>
    <source>
        <strain evidence="8">FJAT-49825</strain>
    </source>
</reference>
<feature type="transmembrane region" description="Helical" evidence="6">
    <location>
        <begin position="49"/>
        <end position="69"/>
    </location>
</feature>
<keyword evidence="5 6" id="KW-0472">Membrane</keyword>
<dbReference type="InterPro" id="IPR020846">
    <property type="entry name" value="MFS_dom"/>
</dbReference>
<organism evidence="8 9">
    <name type="scientific">Neobacillus rhizophilus</name>
    <dbReference type="NCBI Taxonomy" id="2833579"/>
    <lineage>
        <taxon>Bacteria</taxon>
        <taxon>Bacillati</taxon>
        <taxon>Bacillota</taxon>
        <taxon>Bacilli</taxon>
        <taxon>Bacillales</taxon>
        <taxon>Bacillaceae</taxon>
        <taxon>Neobacillus</taxon>
    </lineage>
</organism>
<dbReference type="InterPro" id="IPR011701">
    <property type="entry name" value="MFS"/>
</dbReference>
<dbReference type="InterPro" id="IPR036259">
    <property type="entry name" value="MFS_trans_sf"/>
</dbReference>
<proteinExistence type="predicted"/>
<protein>
    <submittedName>
        <fullName evidence="8">MFS transporter</fullName>
    </submittedName>
</protein>
<sequence length="390" mass="41629">MKGKEPLFRRGVFTFSGSHFLNDLVTTGMVPALVVLYKQAFDLNYTQSTLVVLMSYLTSSVSQPLFGMFADRKPRIWLYPAGVFCSIMGLALTGLAPSLPWLLLFISISGLGSGAFHPEASRATHLASGSKKALAQAIFQVGGNAGQAFGPLLVSLYVSHSGIQGLLWLIPIAFLSLLLTGQILPWLREKLETTKLQSKKQINGDNNLLGATLLSCVIILRSWCQIGVVVFLPFYLHNLTIQQSEILSFVFVGAGALGTFVGGVLADKLGMKRLLVSSMLLATPFALIFPHVHGVLSVLVLLLFGFSVLSSFSVSVVYMQRMLPKNIGLASGLSIGFGVGAGGIGSVFMGGISDIFGIATVFTILSLLPLAGSLIAVFLPNDRMEKKLAA</sequence>
<evidence type="ECO:0000256" key="4">
    <source>
        <dbReference type="ARBA" id="ARBA00022989"/>
    </source>
</evidence>
<comment type="subcellular location">
    <subcellularLocation>
        <location evidence="1">Cell membrane</location>
        <topology evidence="1">Multi-pass membrane protein</topology>
    </subcellularLocation>
</comment>
<evidence type="ECO:0000313" key="9">
    <source>
        <dbReference type="Proteomes" id="UP000679749"/>
    </source>
</evidence>
<dbReference type="PANTHER" id="PTHR43129">
    <property type="entry name" value="FOSMIDOMYCIN RESISTANCE PROTEIN"/>
    <property type="match status" value="1"/>
</dbReference>
<name>A0A942UC77_9BACI</name>
<feature type="transmembrane region" description="Helical" evidence="6">
    <location>
        <begin position="76"/>
        <end position="93"/>
    </location>
</feature>
<dbReference type="EMBL" id="JAGYPF010000004">
    <property type="protein sequence ID" value="MBS4214644.1"/>
    <property type="molecule type" value="Genomic_DNA"/>
</dbReference>
<keyword evidence="3 6" id="KW-0812">Transmembrane</keyword>
<accession>A0A942UC77</accession>
<feature type="transmembrane region" description="Helical" evidence="6">
    <location>
        <begin position="298"/>
        <end position="319"/>
    </location>
</feature>
<keyword evidence="9" id="KW-1185">Reference proteome</keyword>
<feature type="transmembrane region" description="Helical" evidence="6">
    <location>
        <begin position="20"/>
        <end position="37"/>
    </location>
</feature>
<feature type="transmembrane region" description="Helical" evidence="6">
    <location>
        <begin position="355"/>
        <end position="379"/>
    </location>
</feature>
<keyword evidence="2" id="KW-0813">Transport</keyword>
<dbReference type="PROSITE" id="PS50850">
    <property type="entry name" value="MFS"/>
    <property type="match status" value="1"/>
</dbReference>
<feature type="transmembrane region" description="Helical" evidence="6">
    <location>
        <begin position="165"/>
        <end position="187"/>
    </location>
</feature>
<dbReference type="Gene3D" id="1.20.1250.20">
    <property type="entry name" value="MFS general substrate transporter like domains"/>
    <property type="match status" value="2"/>
</dbReference>
<dbReference type="Pfam" id="PF07690">
    <property type="entry name" value="MFS_1"/>
    <property type="match status" value="1"/>
</dbReference>
<evidence type="ECO:0000256" key="2">
    <source>
        <dbReference type="ARBA" id="ARBA00022448"/>
    </source>
</evidence>
<evidence type="ECO:0000256" key="1">
    <source>
        <dbReference type="ARBA" id="ARBA00004651"/>
    </source>
</evidence>
<evidence type="ECO:0000256" key="5">
    <source>
        <dbReference type="ARBA" id="ARBA00023136"/>
    </source>
</evidence>
<gene>
    <name evidence="8" type="ORF">KHA99_19535</name>
</gene>
<evidence type="ECO:0000256" key="3">
    <source>
        <dbReference type="ARBA" id="ARBA00022692"/>
    </source>
</evidence>
<evidence type="ECO:0000256" key="6">
    <source>
        <dbReference type="SAM" id="Phobius"/>
    </source>
</evidence>
<feature type="transmembrane region" description="Helical" evidence="6">
    <location>
        <begin position="246"/>
        <end position="266"/>
    </location>
</feature>
<dbReference type="GO" id="GO:0022857">
    <property type="term" value="F:transmembrane transporter activity"/>
    <property type="evidence" value="ECO:0007669"/>
    <property type="project" value="InterPro"/>
</dbReference>
<dbReference type="AlphaFoldDB" id="A0A942UC77"/>
<dbReference type="SUPFAM" id="SSF103473">
    <property type="entry name" value="MFS general substrate transporter"/>
    <property type="match status" value="1"/>
</dbReference>
<feature type="transmembrane region" description="Helical" evidence="6">
    <location>
        <begin position="208"/>
        <end position="234"/>
    </location>
</feature>
<dbReference type="Proteomes" id="UP000679749">
    <property type="component" value="Unassembled WGS sequence"/>
</dbReference>
<feature type="domain" description="Major facilitator superfamily (MFS) profile" evidence="7">
    <location>
        <begin position="11"/>
        <end position="384"/>
    </location>
</feature>
<evidence type="ECO:0000259" key="7">
    <source>
        <dbReference type="PROSITE" id="PS50850"/>
    </source>
</evidence>
<dbReference type="GO" id="GO:0005886">
    <property type="term" value="C:plasma membrane"/>
    <property type="evidence" value="ECO:0007669"/>
    <property type="project" value="UniProtKB-SubCell"/>
</dbReference>
<comment type="caution">
    <text evidence="8">The sequence shown here is derived from an EMBL/GenBank/DDBJ whole genome shotgun (WGS) entry which is preliminary data.</text>
</comment>
<feature type="transmembrane region" description="Helical" evidence="6">
    <location>
        <begin position="326"/>
        <end position="349"/>
    </location>
</feature>
<dbReference type="CDD" id="cd17478">
    <property type="entry name" value="MFS_FsR"/>
    <property type="match status" value="1"/>
</dbReference>
<keyword evidence="4 6" id="KW-1133">Transmembrane helix</keyword>
<dbReference type="PANTHER" id="PTHR43129:SF1">
    <property type="entry name" value="FOSMIDOMYCIN RESISTANCE PROTEIN"/>
    <property type="match status" value="1"/>
</dbReference>